<sequence length="208" mass="22654">MIPRFQRFLFAAMLLAAVVMAVVLIRMRERAHDRLMTAVDSQPLNELSSASSSAPVEKITLLVANDLDGSLIPVERSFPMPKDPNARARVLMEKLLEEYAAPKSTHPIANASGVDEVFLMPLPQQKGASQQGEMAVVNLDAAFVQAQPSGIEPETLTLLSMIATLHANLPQITEVRFLVDGQQKDTLAGHADLTRVYLASDTQTAVRP</sequence>
<gene>
    <name evidence="2" type="ORF">H7849_25465</name>
</gene>
<keyword evidence="3" id="KW-1185">Reference proteome</keyword>
<evidence type="ECO:0000313" key="3">
    <source>
        <dbReference type="Proteomes" id="UP000515312"/>
    </source>
</evidence>
<dbReference type="Pfam" id="PF10646">
    <property type="entry name" value="Germane"/>
    <property type="match status" value="1"/>
</dbReference>
<evidence type="ECO:0000313" key="2">
    <source>
        <dbReference type="EMBL" id="QNI32292.1"/>
    </source>
</evidence>
<dbReference type="KEGG" id="adin:H7849_25465"/>
<accession>A0A7G8BIC2</accession>
<feature type="domain" description="GerMN" evidence="1">
    <location>
        <begin position="88"/>
        <end position="188"/>
    </location>
</feature>
<evidence type="ECO:0000259" key="1">
    <source>
        <dbReference type="SMART" id="SM00909"/>
    </source>
</evidence>
<dbReference type="AlphaFoldDB" id="A0A7G8BIC2"/>
<proteinExistence type="predicted"/>
<dbReference type="Proteomes" id="UP000515312">
    <property type="component" value="Chromosome"/>
</dbReference>
<dbReference type="SMART" id="SM00909">
    <property type="entry name" value="Germane"/>
    <property type="match status" value="1"/>
</dbReference>
<dbReference type="RefSeq" id="WP_186743247.1">
    <property type="nucleotide sequence ID" value="NZ_CP060394.1"/>
</dbReference>
<reference evidence="2 3" key="1">
    <citation type="submission" date="2020-08" db="EMBL/GenBank/DDBJ databases">
        <title>Edaphobacter telluris sp. nov. and Acidobacterium dinghuensis sp. nov., two acidobacteria isolated from forest soil.</title>
        <authorList>
            <person name="Fu J."/>
            <person name="Qiu L."/>
        </authorList>
    </citation>
    <scope>NUCLEOTIDE SEQUENCE [LARGE SCALE GENOMIC DNA]</scope>
    <source>
        <strain evidence="2">4Y35</strain>
    </source>
</reference>
<dbReference type="EMBL" id="CP060394">
    <property type="protein sequence ID" value="QNI32292.1"/>
    <property type="molecule type" value="Genomic_DNA"/>
</dbReference>
<name>A0A7G8BIC2_9BACT</name>
<protein>
    <submittedName>
        <fullName evidence="2">GerMN domain-containing protein</fullName>
    </submittedName>
</protein>
<dbReference type="InterPro" id="IPR019606">
    <property type="entry name" value="GerMN"/>
</dbReference>
<organism evidence="2 3">
    <name type="scientific">Alloacidobacterium dinghuense</name>
    <dbReference type="NCBI Taxonomy" id="2763107"/>
    <lineage>
        <taxon>Bacteria</taxon>
        <taxon>Pseudomonadati</taxon>
        <taxon>Acidobacteriota</taxon>
        <taxon>Terriglobia</taxon>
        <taxon>Terriglobales</taxon>
        <taxon>Acidobacteriaceae</taxon>
        <taxon>Alloacidobacterium</taxon>
    </lineage>
</organism>